<dbReference type="AlphaFoldDB" id="A0A6A6CR12"/>
<dbReference type="PANTHER" id="PTHR43283:SF7">
    <property type="entry name" value="BETA-LACTAMASE-RELATED DOMAIN-CONTAINING PROTEIN"/>
    <property type="match status" value="1"/>
</dbReference>
<proteinExistence type="predicted"/>
<dbReference type="RefSeq" id="XP_033670012.1">
    <property type="nucleotide sequence ID" value="XM_033816273.1"/>
</dbReference>
<dbReference type="SUPFAM" id="SSF56601">
    <property type="entry name" value="beta-lactamase/transpeptidase-like"/>
    <property type="match status" value="1"/>
</dbReference>
<dbReference type="Pfam" id="PF00144">
    <property type="entry name" value="Beta-lactamase"/>
    <property type="match status" value="1"/>
</dbReference>
<protein>
    <recommendedName>
        <fullName evidence="1">Beta-lactamase-related domain-containing protein</fullName>
    </recommendedName>
</protein>
<dbReference type="EMBL" id="ML993588">
    <property type="protein sequence ID" value="KAF2169123.1"/>
    <property type="molecule type" value="Genomic_DNA"/>
</dbReference>
<feature type="domain" description="Beta-lactamase-related" evidence="1">
    <location>
        <begin position="72"/>
        <end position="282"/>
    </location>
</feature>
<evidence type="ECO:0000313" key="3">
    <source>
        <dbReference type="Proteomes" id="UP000799537"/>
    </source>
</evidence>
<dbReference type="OrthoDB" id="5946976at2759"/>
<accession>A0A6A6CR12</accession>
<sequence length="352" mass="39529">MANLSNWRVYPHNQWSFINVDKVLKTRTIQRSTTPHPLPSAPLPLETSFHIRVDNDILDLSAYIKTSSTDGLIVLKQGKIVYEKYANGGSATSKNIMMSVTKSVMGLLAGILVDRGELDPADLVTKHVPEVSQAFRNVMIRQLLDMRSGVVYNDNDPVYQYAAGWKRYEGKPFRNVRDFLSKFGPERVEDERFEFTGVNTEILGWVMERAIGHGKTIAQLLQELFWQPMGAESDALMTIDESGNTRAASGLCATLRDIARVGQLVADGGRGIVSREWLRDMTKGDKEAFAKSKWPELCMLFVDPVNDIVVARSGSQSKPLDYGKIHLTFVAWKEIRRVLLSQNLGAPRESRL</sequence>
<evidence type="ECO:0000259" key="1">
    <source>
        <dbReference type="Pfam" id="PF00144"/>
    </source>
</evidence>
<evidence type="ECO:0000313" key="2">
    <source>
        <dbReference type="EMBL" id="KAF2169123.1"/>
    </source>
</evidence>
<reference evidence="2" key="1">
    <citation type="journal article" date="2020" name="Stud. Mycol.">
        <title>101 Dothideomycetes genomes: a test case for predicting lifestyles and emergence of pathogens.</title>
        <authorList>
            <person name="Haridas S."/>
            <person name="Albert R."/>
            <person name="Binder M."/>
            <person name="Bloem J."/>
            <person name="Labutti K."/>
            <person name="Salamov A."/>
            <person name="Andreopoulos B."/>
            <person name="Baker S."/>
            <person name="Barry K."/>
            <person name="Bills G."/>
            <person name="Bluhm B."/>
            <person name="Cannon C."/>
            <person name="Castanera R."/>
            <person name="Culley D."/>
            <person name="Daum C."/>
            <person name="Ezra D."/>
            <person name="Gonzalez J."/>
            <person name="Henrissat B."/>
            <person name="Kuo A."/>
            <person name="Liang C."/>
            <person name="Lipzen A."/>
            <person name="Lutzoni F."/>
            <person name="Magnuson J."/>
            <person name="Mondo S."/>
            <person name="Nolan M."/>
            <person name="Ohm R."/>
            <person name="Pangilinan J."/>
            <person name="Park H.-J."/>
            <person name="Ramirez L."/>
            <person name="Alfaro M."/>
            <person name="Sun H."/>
            <person name="Tritt A."/>
            <person name="Yoshinaga Y."/>
            <person name="Zwiers L.-H."/>
            <person name="Turgeon B."/>
            <person name="Goodwin S."/>
            <person name="Spatafora J."/>
            <person name="Crous P."/>
            <person name="Grigoriev I."/>
        </authorList>
    </citation>
    <scope>NUCLEOTIDE SEQUENCE</scope>
    <source>
        <strain evidence="2">ATCC 36951</strain>
    </source>
</reference>
<dbReference type="PANTHER" id="PTHR43283">
    <property type="entry name" value="BETA-LACTAMASE-RELATED"/>
    <property type="match status" value="1"/>
</dbReference>
<dbReference type="InterPro" id="IPR050789">
    <property type="entry name" value="Diverse_Enzym_Activities"/>
</dbReference>
<name>A0A6A6CR12_ZASCE</name>
<dbReference type="Gene3D" id="3.40.710.10">
    <property type="entry name" value="DD-peptidase/beta-lactamase superfamily"/>
    <property type="match status" value="1"/>
</dbReference>
<dbReference type="GeneID" id="54569545"/>
<gene>
    <name evidence="2" type="ORF">M409DRAFT_64897</name>
</gene>
<dbReference type="InterPro" id="IPR012338">
    <property type="entry name" value="Beta-lactam/transpept-like"/>
</dbReference>
<keyword evidence="3" id="KW-1185">Reference proteome</keyword>
<dbReference type="Proteomes" id="UP000799537">
    <property type="component" value="Unassembled WGS sequence"/>
</dbReference>
<dbReference type="InterPro" id="IPR001466">
    <property type="entry name" value="Beta-lactam-related"/>
</dbReference>
<organism evidence="2 3">
    <name type="scientific">Zasmidium cellare ATCC 36951</name>
    <dbReference type="NCBI Taxonomy" id="1080233"/>
    <lineage>
        <taxon>Eukaryota</taxon>
        <taxon>Fungi</taxon>
        <taxon>Dikarya</taxon>
        <taxon>Ascomycota</taxon>
        <taxon>Pezizomycotina</taxon>
        <taxon>Dothideomycetes</taxon>
        <taxon>Dothideomycetidae</taxon>
        <taxon>Mycosphaerellales</taxon>
        <taxon>Mycosphaerellaceae</taxon>
        <taxon>Zasmidium</taxon>
    </lineage>
</organism>